<feature type="domain" description="GST N-terminal" evidence="4">
    <location>
        <begin position="2"/>
        <end position="80"/>
    </location>
</feature>
<organism evidence="6">
    <name type="scientific">Octopus bimaculoides</name>
    <name type="common">California two-spotted octopus</name>
    <dbReference type="NCBI Taxonomy" id="37653"/>
    <lineage>
        <taxon>Eukaryota</taxon>
        <taxon>Metazoa</taxon>
        <taxon>Spiralia</taxon>
        <taxon>Lophotrochozoa</taxon>
        <taxon>Mollusca</taxon>
        <taxon>Cephalopoda</taxon>
        <taxon>Coleoidea</taxon>
        <taxon>Octopodiformes</taxon>
        <taxon>Octopoda</taxon>
        <taxon>Incirrata</taxon>
        <taxon>Octopodidae</taxon>
        <taxon>Octopus</taxon>
    </lineage>
</organism>
<dbReference type="PROSITE" id="PS50405">
    <property type="entry name" value="GST_CTER"/>
    <property type="match status" value="1"/>
</dbReference>
<proteinExistence type="inferred from homology"/>
<dbReference type="Pfam" id="PF14497">
    <property type="entry name" value="GST_C_3"/>
    <property type="match status" value="1"/>
</dbReference>
<dbReference type="InterPro" id="IPR040079">
    <property type="entry name" value="Glutathione_S-Trfase"/>
</dbReference>
<dbReference type="PANTHER" id="PTHR11571:SF150">
    <property type="entry name" value="GLUTATHIONE S-TRANSFERASE"/>
    <property type="match status" value="1"/>
</dbReference>
<dbReference type="Gene3D" id="1.20.1050.10">
    <property type="match status" value="1"/>
</dbReference>
<dbReference type="SUPFAM" id="SSF47616">
    <property type="entry name" value="GST C-terminal domain-like"/>
    <property type="match status" value="1"/>
</dbReference>
<dbReference type="PROSITE" id="PS50404">
    <property type="entry name" value="GST_NTER"/>
    <property type="match status" value="1"/>
</dbReference>
<feature type="domain" description="GST C-terminal" evidence="5">
    <location>
        <begin position="82"/>
        <end position="215"/>
    </location>
</feature>
<keyword evidence="2" id="KW-0273">Eye lens protein</keyword>
<dbReference type="Gene3D" id="3.40.30.10">
    <property type="entry name" value="Glutaredoxin"/>
    <property type="match status" value="1"/>
</dbReference>
<dbReference type="GO" id="GO:0004364">
    <property type="term" value="F:glutathione transferase activity"/>
    <property type="evidence" value="ECO:0007669"/>
    <property type="project" value="TreeGrafter"/>
</dbReference>
<dbReference type="Pfam" id="PF02798">
    <property type="entry name" value="GST_N"/>
    <property type="match status" value="1"/>
</dbReference>
<comment type="function">
    <text evidence="3">S-crystallins are structural components of squids and octopi eye lens. Contains relatively little if any GST activity.</text>
</comment>
<dbReference type="OrthoDB" id="414243at2759"/>
<sequence>MPSYTLYYFNHRGRAEICRMLFAAAGVQYNDRRIESSEWRSMRSNMPCSMMPMLELDNKVQIPQSMAMARFLAREFGFYGRSNIEMARVDFISDCFYDILDDYLRMYHDKDGKMMFQRSKEMDGSSEQRMRYQETCRRILPFMERTLEMHNNGSQFFMGDQITMADMMCFCALENPLMEDDSLLRSYPKLLALKERVISHPKMSSYLQKRSRTDF</sequence>
<dbReference type="SFLD" id="SFLDG01205">
    <property type="entry name" value="AMPS.1"/>
    <property type="match status" value="1"/>
</dbReference>
<protein>
    <submittedName>
        <fullName evidence="6">Uncharacterized protein</fullName>
    </submittedName>
</protein>
<dbReference type="GO" id="GO:0005212">
    <property type="term" value="F:structural constituent of eye lens"/>
    <property type="evidence" value="ECO:0007669"/>
    <property type="project" value="UniProtKB-KW"/>
</dbReference>
<dbReference type="InterPro" id="IPR010987">
    <property type="entry name" value="Glutathione-S-Trfase_C-like"/>
</dbReference>
<name>A0A0L8HM98_OCTBM</name>
<evidence type="ECO:0000256" key="2">
    <source>
        <dbReference type="ARBA" id="ARBA00022613"/>
    </source>
</evidence>
<dbReference type="InterPro" id="IPR004045">
    <property type="entry name" value="Glutathione_S-Trfase_N"/>
</dbReference>
<dbReference type="PRINTS" id="PR01269">
    <property type="entry name" value="SCRYSTALLIN"/>
</dbReference>
<accession>A0A0L8HM98</accession>
<dbReference type="CDD" id="cd03192">
    <property type="entry name" value="GST_C_Sigma_like"/>
    <property type="match status" value="1"/>
</dbReference>
<dbReference type="InterPro" id="IPR003083">
    <property type="entry name" value="S-crystallin"/>
</dbReference>
<reference evidence="6" key="1">
    <citation type="submission" date="2015-07" db="EMBL/GenBank/DDBJ databases">
        <title>MeaNS - Measles Nucleotide Surveillance Program.</title>
        <authorList>
            <person name="Tran T."/>
            <person name="Druce J."/>
        </authorList>
    </citation>
    <scope>NUCLEOTIDE SEQUENCE</scope>
    <source>
        <strain evidence="6">UCB-OBI-ISO-001</strain>
        <tissue evidence="6">Gonad</tissue>
    </source>
</reference>
<gene>
    <name evidence="6" type="ORF">OCBIM_22011311mg</name>
</gene>
<dbReference type="CDD" id="cd03039">
    <property type="entry name" value="GST_N_Sigma_like"/>
    <property type="match status" value="1"/>
</dbReference>
<dbReference type="STRING" id="37653.A0A0L8HM98"/>
<evidence type="ECO:0000259" key="4">
    <source>
        <dbReference type="PROSITE" id="PS50404"/>
    </source>
</evidence>
<evidence type="ECO:0000256" key="1">
    <source>
        <dbReference type="ARBA" id="ARBA00007409"/>
    </source>
</evidence>
<dbReference type="GO" id="GO:0006749">
    <property type="term" value="P:glutathione metabolic process"/>
    <property type="evidence" value="ECO:0007669"/>
    <property type="project" value="TreeGrafter"/>
</dbReference>
<evidence type="ECO:0000313" key="6">
    <source>
        <dbReference type="EMBL" id="KOF90363.1"/>
    </source>
</evidence>
<evidence type="ECO:0000256" key="3">
    <source>
        <dbReference type="ARBA" id="ARBA00049616"/>
    </source>
</evidence>
<dbReference type="InterPro" id="IPR004046">
    <property type="entry name" value="GST_C"/>
</dbReference>
<evidence type="ECO:0000259" key="5">
    <source>
        <dbReference type="PROSITE" id="PS50405"/>
    </source>
</evidence>
<dbReference type="AlphaFoldDB" id="A0A0L8HM98"/>
<dbReference type="EMBL" id="KQ417780">
    <property type="protein sequence ID" value="KOF90363.1"/>
    <property type="molecule type" value="Genomic_DNA"/>
</dbReference>
<dbReference type="InterPro" id="IPR036282">
    <property type="entry name" value="Glutathione-S-Trfase_C_sf"/>
</dbReference>
<dbReference type="SFLD" id="SFLDG00363">
    <property type="entry name" value="AMPS_(cytGST):_Alpha-__Mu-__Pi"/>
    <property type="match status" value="1"/>
</dbReference>
<comment type="similarity">
    <text evidence="1">Belongs to the GST superfamily.</text>
</comment>
<dbReference type="FunFam" id="3.40.30.10:FF:000035">
    <property type="entry name" value="hematopoietic prostaglandin D synthase"/>
    <property type="match status" value="1"/>
</dbReference>
<dbReference type="PANTHER" id="PTHR11571">
    <property type="entry name" value="GLUTATHIONE S-TRANSFERASE"/>
    <property type="match status" value="1"/>
</dbReference>
<dbReference type="InterPro" id="IPR050213">
    <property type="entry name" value="GST_superfamily"/>
</dbReference>
<dbReference type="SUPFAM" id="SSF52833">
    <property type="entry name" value="Thioredoxin-like"/>
    <property type="match status" value="1"/>
</dbReference>
<dbReference type="SFLD" id="SFLDS00019">
    <property type="entry name" value="Glutathione_Transferase_(cytos"/>
    <property type="match status" value="1"/>
</dbReference>
<dbReference type="InterPro" id="IPR036249">
    <property type="entry name" value="Thioredoxin-like_sf"/>
</dbReference>